<keyword evidence="3 6" id="KW-0456">Lyase</keyword>
<evidence type="ECO:0000256" key="1">
    <source>
        <dbReference type="ARBA" id="ARBA00010936"/>
    </source>
</evidence>
<feature type="active site" description="Schiff-base intermediate with acetaldehyde" evidence="6">
    <location>
        <position position="158"/>
    </location>
</feature>
<sequence>MPFSLSEIAGALDATNLKLDASAADIEALCHDALGHSVATVCVYPTNVPLCRKILGSGDVGIAAVIGFPSGRYSTRSKIVEIDEVSAMGASEVDIVLNYPALIEGQTEALRKEASQLAEACRKVGLVSKFIVETCYLDEAQKLTMLDICEKAGANFIKTSTGFGSAGAQLADIELWAKAKTSSHLKIKASGGIRTREQVEAFLTAGASRIGLSSAKAVLSESSTEGSSGGY</sequence>
<dbReference type="HAMAP" id="MF_00114">
    <property type="entry name" value="DeoC_type1"/>
    <property type="match status" value="1"/>
</dbReference>
<reference evidence="7 8" key="1">
    <citation type="submission" date="2020-07" db="EMBL/GenBank/DDBJ databases">
        <authorList>
            <person name="Feng X."/>
        </authorList>
    </citation>
    <scope>NUCLEOTIDE SEQUENCE [LARGE SCALE GENOMIC DNA]</scope>
    <source>
        <strain evidence="7 8">JCM14086</strain>
    </source>
</reference>
<dbReference type="GO" id="GO:0004139">
    <property type="term" value="F:deoxyribose-phosphate aldolase activity"/>
    <property type="evidence" value="ECO:0007669"/>
    <property type="project" value="UniProtKB-UniRule"/>
</dbReference>
<dbReference type="Proteomes" id="UP000525652">
    <property type="component" value="Unassembled WGS sequence"/>
</dbReference>
<proteinExistence type="inferred from homology"/>
<evidence type="ECO:0000256" key="5">
    <source>
        <dbReference type="ARBA" id="ARBA00048791"/>
    </source>
</evidence>
<dbReference type="SMART" id="SM01133">
    <property type="entry name" value="DeoC"/>
    <property type="match status" value="1"/>
</dbReference>
<dbReference type="EMBL" id="JACHVA010000082">
    <property type="protein sequence ID" value="MBC2602110.1"/>
    <property type="molecule type" value="Genomic_DNA"/>
</dbReference>
<dbReference type="GO" id="GO:0016052">
    <property type="term" value="P:carbohydrate catabolic process"/>
    <property type="evidence" value="ECO:0007669"/>
    <property type="project" value="TreeGrafter"/>
</dbReference>
<dbReference type="InterPro" id="IPR002915">
    <property type="entry name" value="DeoC/FbaB/LacD_aldolase"/>
</dbReference>
<feature type="active site" description="Proton donor/acceptor" evidence="6">
    <location>
        <position position="188"/>
    </location>
</feature>
<name>A0A7X1AY25_9BACT</name>
<dbReference type="GO" id="GO:0006018">
    <property type="term" value="P:2-deoxyribose 1-phosphate catabolic process"/>
    <property type="evidence" value="ECO:0007669"/>
    <property type="project" value="UniProtKB-UniRule"/>
</dbReference>
<dbReference type="PANTHER" id="PTHR10889:SF1">
    <property type="entry name" value="DEOXYRIBOSE-PHOSPHATE ALDOLASE"/>
    <property type="match status" value="1"/>
</dbReference>
<feature type="active site" description="Proton donor/acceptor" evidence="6">
    <location>
        <position position="94"/>
    </location>
</feature>
<dbReference type="Pfam" id="PF01791">
    <property type="entry name" value="DeoC"/>
    <property type="match status" value="1"/>
</dbReference>
<dbReference type="InterPro" id="IPR028581">
    <property type="entry name" value="DeoC_typeI"/>
</dbReference>
<organism evidence="7 8">
    <name type="scientific">Puniceicoccus vermicola</name>
    <dbReference type="NCBI Taxonomy" id="388746"/>
    <lineage>
        <taxon>Bacteria</taxon>
        <taxon>Pseudomonadati</taxon>
        <taxon>Verrucomicrobiota</taxon>
        <taxon>Opitutia</taxon>
        <taxon>Puniceicoccales</taxon>
        <taxon>Puniceicoccaceae</taxon>
        <taxon>Puniceicoccus</taxon>
    </lineage>
</organism>
<comment type="similarity">
    <text evidence="1 6">Belongs to the DeoC/FbaB aldolase family. DeoC type 1 subfamily.</text>
</comment>
<evidence type="ECO:0000256" key="2">
    <source>
        <dbReference type="ARBA" id="ARBA00022490"/>
    </source>
</evidence>
<keyword evidence="8" id="KW-1185">Reference proteome</keyword>
<dbReference type="InterPro" id="IPR013785">
    <property type="entry name" value="Aldolase_TIM"/>
</dbReference>
<dbReference type="EC" id="4.1.2.4" evidence="6"/>
<evidence type="ECO:0000256" key="6">
    <source>
        <dbReference type="HAMAP-Rule" id="MF_00114"/>
    </source>
</evidence>
<dbReference type="InterPro" id="IPR011343">
    <property type="entry name" value="DeoC"/>
</dbReference>
<dbReference type="PIRSF" id="PIRSF001357">
    <property type="entry name" value="DeoC"/>
    <property type="match status" value="1"/>
</dbReference>
<accession>A0A7X1AY25</accession>
<dbReference type="AlphaFoldDB" id="A0A7X1AY25"/>
<dbReference type="UniPathway" id="UPA00002">
    <property type="reaction ID" value="UER00468"/>
</dbReference>
<keyword evidence="2 6" id="KW-0963">Cytoplasm</keyword>
<dbReference type="RefSeq" id="WP_185692810.1">
    <property type="nucleotide sequence ID" value="NZ_JACHVA010000082.1"/>
</dbReference>
<evidence type="ECO:0000256" key="4">
    <source>
        <dbReference type="ARBA" id="ARBA00023270"/>
    </source>
</evidence>
<comment type="pathway">
    <text evidence="6">Carbohydrate degradation; 2-deoxy-D-ribose 1-phosphate degradation; D-glyceraldehyde 3-phosphate and acetaldehyde from 2-deoxy-alpha-D-ribose 1-phosphate: step 2/2.</text>
</comment>
<dbReference type="GO" id="GO:0005737">
    <property type="term" value="C:cytoplasm"/>
    <property type="evidence" value="ECO:0007669"/>
    <property type="project" value="UniProtKB-SubCell"/>
</dbReference>
<comment type="subcellular location">
    <subcellularLocation>
        <location evidence="6">Cytoplasm</location>
    </subcellularLocation>
</comment>
<dbReference type="SUPFAM" id="SSF51569">
    <property type="entry name" value="Aldolase"/>
    <property type="match status" value="1"/>
</dbReference>
<keyword evidence="4 6" id="KW-0704">Schiff base</keyword>
<dbReference type="CDD" id="cd00959">
    <property type="entry name" value="DeoC"/>
    <property type="match status" value="1"/>
</dbReference>
<comment type="catalytic activity">
    <reaction evidence="5 6">
        <text>2-deoxy-D-ribose 5-phosphate = D-glyceraldehyde 3-phosphate + acetaldehyde</text>
        <dbReference type="Rhea" id="RHEA:12821"/>
        <dbReference type="ChEBI" id="CHEBI:15343"/>
        <dbReference type="ChEBI" id="CHEBI:59776"/>
        <dbReference type="ChEBI" id="CHEBI:62877"/>
        <dbReference type="EC" id="4.1.2.4"/>
    </reaction>
</comment>
<protein>
    <recommendedName>
        <fullName evidence="6">Deoxyribose-phosphate aldolase</fullName>
        <shortName evidence="6">DERA</shortName>
        <ecNumber evidence="6">4.1.2.4</ecNumber>
    </recommendedName>
    <alternativeName>
        <fullName evidence="6">2-deoxy-D-ribose 5-phosphate aldolase</fullName>
    </alternativeName>
    <alternativeName>
        <fullName evidence="6">Phosphodeoxyriboaldolase</fullName>
        <shortName evidence="6">Deoxyriboaldolase</shortName>
    </alternativeName>
</protein>
<gene>
    <name evidence="6 7" type="primary">deoC</name>
    <name evidence="7" type="ORF">H5P30_10010</name>
</gene>
<dbReference type="Gene3D" id="3.20.20.70">
    <property type="entry name" value="Aldolase class I"/>
    <property type="match status" value="1"/>
</dbReference>
<evidence type="ECO:0000313" key="8">
    <source>
        <dbReference type="Proteomes" id="UP000525652"/>
    </source>
</evidence>
<dbReference type="GO" id="GO:0009264">
    <property type="term" value="P:deoxyribonucleotide catabolic process"/>
    <property type="evidence" value="ECO:0007669"/>
    <property type="project" value="UniProtKB-UniRule"/>
</dbReference>
<comment type="caution">
    <text evidence="7">The sequence shown here is derived from an EMBL/GenBank/DDBJ whole genome shotgun (WGS) entry which is preliminary data.</text>
</comment>
<dbReference type="PANTHER" id="PTHR10889">
    <property type="entry name" value="DEOXYRIBOSE-PHOSPHATE ALDOLASE"/>
    <property type="match status" value="1"/>
</dbReference>
<evidence type="ECO:0000256" key="3">
    <source>
        <dbReference type="ARBA" id="ARBA00023239"/>
    </source>
</evidence>
<dbReference type="NCBIfam" id="TIGR00126">
    <property type="entry name" value="deoC"/>
    <property type="match status" value="1"/>
</dbReference>
<comment type="function">
    <text evidence="6">Catalyzes a reversible aldol reaction between acetaldehyde and D-glyceraldehyde 3-phosphate to generate 2-deoxy-D-ribose 5-phosphate.</text>
</comment>
<evidence type="ECO:0000313" key="7">
    <source>
        <dbReference type="EMBL" id="MBC2602110.1"/>
    </source>
</evidence>